<dbReference type="PANTHER" id="PTHR11986">
    <property type="entry name" value="AMINOTRANSFERASE CLASS III"/>
    <property type="match status" value="1"/>
</dbReference>
<keyword evidence="5" id="KW-0963">Cytoplasm</keyword>
<dbReference type="GO" id="GO:0003992">
    <property type="term" value="F:N2-acetyl-L-ornithine:2-oxoglutarate 5-aminotransferase activity"/>
    <property type="evidence" value="ECO:0007669"/>
    <property type="project" value="UniProtKB-UniRule"/>
</dbReference>
<comment type="subcellular location">
    <subcellularLocation>
        <location evidence="5">Cytoplasm</location>
    </subcellularLocation>
</comment>
<dbReference type="GO" id="GO:0042802">
    <property type="term" value="F:identical protein binding"/>
    <property type="evidence" value="ECO:0007669"/>
    <property type="project" value="TreeGrafter"/>
</dbReference>
<evidence type="ECO:0000256" key="5">
    <source>
        <dbReference type="HAMAP-Rule" id="MF_01107"/>
    </source>
</evidence>
<feature type="binding site" evidence="5">
    <location>
        <position position="136"/>
    </location>
    <ligand>
        <name>pyridoxal 5'-phosphate</name>
        <dbReference type="ChEBI" id="CHEBI:597326"/>
    </ligand>
</feature>
<dbReference type="InterPro" id="IPR004636">
    <property type="entry name" value="AcOrn/SuccOrn_fam"/>
</dbReference>
<dbReference type="SUPFAM" id="SSF53383">
    <property type="entry name" value="PLP-dependent transferases"/>
    <property type="match status" value="1"/>
</dbReference>
<dbReference type="AlphaFoldDB" id="A0A9D2Q7Q8"/>
<dbReference type="EMBL" id="DWWA01000032">
    <property type="protein sequence ID" value="HJC72435.1"/>
    <property type="molecule type" value="Genomic_DNA"/>
</dbReference>
<dbReference type="GO" id="GO:0006526">
    <property type="term" value="P:L-arginine biosynthetic process"/>
    <property type="evidence" value="ECO:0007669"/>
    <property type="project" value="UniProtKB-UniRule"/>
</dbReference>
<evidence type="ECO:0000256" key="1">
    <source>
        <dbReference type="ARBA" id="ARBA00022576"/>
    </source>
</evidence>
<dbReference type="HAMAP" id="MF_01107">
    <property type="entry name" value="ArgD_aminotrans_3"/>
    <property type="match status" value="1"/>
</dbReference>
<evidence type="ECO:0000256" key="2">
    <source>
        <dbReference type="ARBA" id="ARBA00022605"/>
    </source>
</evidence>
<comment type="similarity">
    <text evidence="5">Belongs to the class-III pyridoxal-phosphate-dependent aminotransferase family. ArgD subfamily.</text>
</comment>
<dbReference type="InterPro" id="IPR049704">
    <property type="entry name" value="Aminotrans_3_PPA_site"/>
</dbReference>
<evidence type="ECO:0000256" key="3">
    <source>
        <dbReference type="ARBA" id="ARBA00022679"/>
    </source>
</evidence>
<dbReference type="InterPro" id="IPR005814">
    <property type="entry name" value="Aminotrans_3"/>
</dbReference>
<reference evidence="6" key="1">
    <citation type="journal article" date="2021" name="PeerJ">
        <title>Extensive microbial diversity within the chicken gut microbiome revealed by metagenomics and culture.</title>
        <authorList>
            <person name="Gilroy R."/>
            <person name="Ravi A."/>
            <person name="Getino M."/>
            <person name="Pursley I."/>
            <person name="Horton D.L."/>
            <person name="Alikhan N.F."/>
            <person name="Baker D."/>
            <person name="Gharbi K."/>
            <person name="Hall N."/>
            <person name="Watson M."/>
            <person name="Adriaenssens E.M."/>
            <person name="Foster-Nyarko E."/>
            <person name="Jarju S."/>
            <person name="Secka A."/>
            <person name="Antonio M."/>
            <person name="Oren A."/>
            <person name="Chaudhuri R.R."/>
            <person name="La Ragione R."/>
            <person name="Hildebrand F."/>
            <person name="Pallen M.J."/>
        </authorList>
    </citation>
    <scope>NUCLEOTIDE SEQUENCE</scope>
    <source>
        <strain evidence="6">5933</strain>
    </source>
</reference>
<protein>
    <recommendedName>
        <fullName evidence="5">Acetylornithine aminotransferase</fullName>
        <shortName evidence="5">ACOAT</shortName>
        <ecNumber evidence="5">2.6.1.11</ecNumber>
    </recommendedName>
</protein>
<comment type="caution">
    <text evidence="6">The sequence shown here is derived from an EMBL/GenBank/DDBJ whole genome shotgun (WGS) entry which is preliminary data.</text>
</comment>
<dbReference type="Proteomes" id="UP000823918">
    <property type="component" value="Unassembled WGS sequence"/>
</dbReference>
<dbReference type="InterPro" id="IPR015422">
    <property type="entry name" value="PyrdxlP-dep_Trfase_small"/>
</dbReference>
<comment type="subunit">
    <text evidence="5">Homodimer.</text>
</comment>
<keyword evidence="2 5" id="KW-0028">Amino-acid biosynthesis</keyword>
<feature type="binding site" evidence="5">
    <location>
        <begin position="222"/>
        <end position="225"/>
    </location>
    <ligand>
        <name>pyridoxal 5'-phosphate</name>
        <dbReference type="ChEBI" id="CHEBI:597326"/>
    </ligand>
</feature>
<keyword evidence="5" id="KW-0055">Arginine biosynthesis</keyword>
<feature type="binding site" evidence="5">
    <location>
        <position position="279"/>
    </location>
    <ligand>
        <name>N(2)-acetyl-L-ornithine</name>
        <dbReference type="ChEBI" id="CHEBI:57805"/>
    </ligand>
</feature>
<keyword evidence="3 5" id="KW-0808">Transferase</keyword>
<dbReference type="FunFam" id="3.40.640.10:FF:000004">
    <property type="entry name" value="Acetylornithine aminotransferase"/>
    <property type="match status" value="1"/>
</dbReference>
<accession>A0A9D2Q7Q8</accession>
<dbReference type="InterPro" id="IPR050103">
    <property type="entry name" value="Class-III_PLP-dep_AT"/>
</dbReference>
<reference evidence="6" key="2">
    <citation type="submission" date="2021-04" db="EMBL/GenBank/DDBJ databases">
        <authorList>
            <person name="Gilroy R."/>
        </authorList>
    </citation>
    <scope>NUCLEOTIDE SEQUENCE</scope>
    <source>
        <strain evidence="6">5933</strain>
    </source>
</reference>
<dbReference type="NCBIfam" id="TIGR00707">
    <property type="entry name" value="argD"/>
    <property type="match status" value="1"/>
</dbReference>
<dbReference type="InterPro" id="IPR015424">
    <property type="entry name" value="PyrdxlP-dep_Trfase"/>
</dbReference>
<dbReference type="InterPro" id="IPR015421">
    <property type="entry name" value="PyrdxlP-dep_Trfase_major"/>
</dbReference>
<comment type="pathway">
    <text evidence="5">Amino-acid biosynthesis; L-arginine biosynthesis; N(2)-acetyl-L-ornithine from L-glutamate: step 4/4.</text>
</comment>
<dbReference type="EC" id="2.6.1.11" evidence="5"/>
<evidence type="ECO:0000313" key="6">
    <source>
        <dbReference type="EMBL" id="HJC72435.1"/>
    </source>
</evidence>
<comment type="catalytic activity">
    <reaction evidence="5">
        <text>N(2)-acetyl-L-ornithine + 2-oxoglutarate = N-acetyl-L-glutamate 5-semialdehyde + L-glutamate</text>
        <dbReference type="Rhea" id="RHEA:18049"/>
        <dbReference type="ChEBI" id="CHEBI:16810"/>
        <dbReference type="ChEBI" id="CHEBI:29123"/>
        <dbReference type="ChEBI" id="CHEBI:29985"/>
        <dbReference type="ChEBI" id="CHEBI:57805"/>
        <dbReference type="EC" id="2.6.1.11"/>
    </reaction>
</comment>
<organism evidence="6 7">
    <name type="scientific">Candidatus Ruthenibacterium merdavium</name>
    <dbReference type="NCBI Taxonomy" id="2838752"/>
    <lineage>
        <taxon>Bacteria</taxon>
        <taxon>Bacillati</taxon>
        <taxon>Bacillota</taxon>
        <taxon>Clostridia</taxon>
        <taxon>Eubacteriales</taxon>
        <taxon>Oscillospiraceae</taxon>
        <taxon>Ruthenibacterium</taxon>
    </lineage>
</organism>
<feature type="modified residue" description="N6-(pyridoxal phosphate)lysine" evidence="5">
    <location>
        <position position="251"/>
    </location>
</feature>
<evidence type="ECO:0000313" key="7">
    <source>
        <dbReference type="Proteomes" id="UP000823918"/>
    </source>
</evidence>
<proteinExistence type="inferred from homology"/>
<dbReference type="GO" id="GO:0005737">
    <property type="term" value="C:cytoplasm"/>
    <property type="evidence" value="ECO:0007669"/>
    <property type="project" value="UniProtKB-SubCell"/>
</dbReference>
<dbReference type="CDD" id="cd00610">
    <property type="entry name" value="OAT_like"/>
    <property type="match status" value="1"/>
</dbReference>
<gene>
    <name evidence="5" type="primary">argD</name>
    <name evidence="6" type="ORF">H9698_06545</name>
</gene>
<dbReference type="Pfam" id="PF00202">
    <property type="entry name" value="Aminotran_3"/>
    <property type="match status" value="1"/>
</dbReference>
<keyword evidence="4 5" id="KW-0663">Pyridoxal phosphate</keyword>
<comment type="miscellaneous">
    <text evidence="5">May also have succinyldiaminopimelate aminotransferase activity, thus carrying out the corresponding step in lysine biosynthesis.</text>
</comment>
<dbReference type="Gene3D" id="3.90.1150.10">
    <property type="entry name" value="Aspartate Aminotransferase, domain 1"/>
    <property type="match status" value="1"/>
</dbReference>
<dbReference type="NCBIfam" id="NF002325">
    <property type="entry name" value="PRK01278.1"/>
    <property type="match status" value="1"/>
</dbReference>
<dbReference type="PIRSF" id="PIRSF000521">
    <property type="entry name" value="Transaminase_4ab_Lys_Orn"/>
    <property type="match status" value="1"/>
</dbReference>
<dbReference type="PROSITE" id="PS00600">
    <property type="entry name" value="AA_TRANSFER_CLASS_3"/>
    <property type="match status" value="1"/>
</dbReference>
<name>A0A9D2Q7Q8_9FIRM</name>
<keyword evidence="1 5" id="KW-0032">Aminotransferase</keyword>
<dbReference type="Gene3D" id="3.40.640.10">
    <property type="entry name" value="Type I PLP-dependent aspartate aminotransferase-like (Major domain)"/>
    <property type="match status" value="1"/>
</dbReference>
<comment type="cofactor">
    <cofactor evidence="5">
        <name>pyridoxal 5'-phosphate</name>
        <dbReference type="ChEBI" id="CHEBI:597326"/>
    </cofactor>
    <text evidence="5">Binds 1 pyridoxal phosphate per subunit.</text>
</comment>
<dbReference type="PANTHER" id="PTHR11986:SF79">
    <property type="entry name" value="ACETYLORNITHINE AMINOTRANSFERASE, MITOCHONDRIAL"/>
    <property type="match status" value="1"/>
</dbReference>
<sequence>MSEIKQWDETYVADTYARFPVCLTKGSGAQLWDEDGKSYIDMGSGIGVNTFGISDEVWVKAVTEQLTQLTHTSNLYYTKPCAELAKLLCEKTGMKKVFFANSGAEANECAIKAARKYAAKTLGEDHFYIITLEGSFHGRTITTLAATGQDVFHEQFQPLTPGFVYAKPGDLQHMEELLEKYPCAAVMLEPVQGEGGVCALEFDYLRKVQEAAHRHGALLIVDEVQCGNGRTGTLYAYEQSGLSPDIVTTAKGLGGGLPIGAVLFAEKTANVYTKGDHGSTFGGNPVCCAGAVSILQRLDDTFLEGVRKKAEFVRKELENAPGILSVSGLGLMIGLETQKDAAQVIAECREQGVLVLKAKNKVRLLPPLNIPQEQLEKAVQVLKNACAPTTA</sequence>
<feature type="binding site" evidence="5">
    <location>
        <position position="139"/>
    </location>
    <ligand>
        <name>N(2)-acetyl-L-ornithine</name>
        <dbReference type="ChEBI" id="CHEBI:57805"/>
    </ligand>
</feature>
<evidence type="ECO:0000256" key="4">
    <source>
        <dbReference type="ARBA" id="ARBA00022898"/>
    </source>
</evidence>
<dbReference type="GO" id="GO:0030170">
    <property type="term" value="F:pyridoxal phosphate binding"/>
    <property type="evidence" value="ECO:0007669"/>
    <property type="project" value="InterPro"/>
</dbReference>
<feature type="binding site" evidence="5">
    <location>
        <begin position="103"/>
        <end position="104"/>
    </location>
    <ligand>
        <name>pyridoxal 5'-phosphate</name>
        <dbReference type="ChEBI" id="CHEBI:597326"/>
    </ligand>
</feature>
<feature type="binding site" evidence="5">
    <location>
        <position position="280"/>
    </location>
    <ligand>
        <name>pyridoxal 5'-phosphate</name>
        <dbReference type="ChEBI" id="CHEBI:597326"/>
    </ligand>
</feature>